<evidence type="ECO:0000313" key="1">
    <source>
        <dbReference type="EMBL" id="KZS02764.1"/>
    </source>
</evidence>
<dbReference type="Proteomes" id="UP000076858">
    <property type="component" value="Unassembled WGS sequence"/>
</dbReference>
<protein>
    <submittedName>
        <fullName evidence="1">Uncharacterized protein</fullName>
    </submittedName>
</protein>
<gene>
    <name evidence="1" type="ORF">APZ42_000058</name>
</gene>
<comment type="caution">
    <text evidence="1">The sequence shown here is derived from an EMBL/GenBank/DDBJ whole genome shotgun (WGS) entry which is preliminary data.</text>
</comment>
<feature type="non-terminal residue" evidence="1">
    <location>
        <position position="1"/>
    </location>
</feature>
<reference evidence="1 2" key="1">
    <citation type="submission" date="2016-03" db="EMBL/GenBank/DDBJ databases">
        <title>EvidentialGene: Evidence-directed Construction of Genes on Genomes.</title>
        <authorList>
            <person name="Gilbert D.G."/>
            <person name="Choi J.-H."/>
            <person name="Mockaitis K."/>
            <person name="Colbourne J."/>
            <person name="Pfrender M."/>
        </authorList>
    </citation>
    <scope>NUCLEOTIDE SEQUENCE [LARGE SCALE GENOMIC DNA]</scope>
    <source>
        <strain evidence="1 2">Xinb3</strain>
        <tissue evidence="1">Complete organism</tissue>
    </source>
</reference>
<dbReference type="EMBL" id="LRGB01003506">
    <property type="protein sequence ID" value="KZS02764.1"/>
    <property type="molecule type" value="Genomic_DNA"/>
</dbReference>
<sequence>LALYIPLFSNSISFRGLNAVRQNMTTTPVRVQAWCKREVYQLFS</sequence>
<evidence type="ECO:0000313" key="2">
    <source>
        <dbReference type="Proteomes" id="UP000076858"/>
    </source>
</evidence>
<name>A0A164JY38_9CRUS</name>
<dbReference type="AlphaFoldDB" id="A0A164JY38"/>
<proteinExistence type="predicted"/>
<organism evidence="1 2">
    <name type="scientific">Daphnia magna</name>
    <dbReference type="NCBI Taxonomy" id="35525"/>
    <lineage>
        <taxon>Eukaryota</taxon>
        <taxon>Metazoa</taxon>
        <taxon>Ecdysozoa</taxon>
        <taxon>Arthropoda</taxon>
        <taxon>Crustacea</taxon>
        <taxon>Branchiopoda</taxon>
        <taxon>Diplostraca</taxon>
        <taxon>Cladocera</taxon>
        <taxon>Anomopoda</taxon>
        <taxon>Daphniidae</taxon>
        <taxon>Daphnia</taxon>
    </lineage>
</organism>
<accession>A0A164JY38</accession>
<keyword evidence="2" id="KW-1185">Reference proteome</keyword>